<dbReference type="Pfam" id="PF03888">
    <property type="entry name" value="MucB_RseB"/>
    <property type="match status" value="1"/>
</dbReference>
<comment type="subcellular location">
    <subcellularLocation>
        <location evidence="1">Periplasm</location>
    </subcellularLocation>
</comment>
<evidence type="ECO:0000259" key="5">
    <source>
        <dbReference type="Pfam" id="PF03888"/>
    </source>
</evidence>
<sequence>MLGLVGASLVPLFAVANTKTQSHIACTSVADQPGESSAQAWLAHSRLAGHCYAFQARAVTIDALGVRTLALSHRIRDGVRQQVVQHLDGPSVSIERRSIVGYIPRFTSDADSGLASPDAWAQHIASYYDISFQEDARVAGRDAVQLRFVPHDQQRYQHAWWVDKETGLLLKHVMSDTQERVLETFQITQLHSPELYDGSVNDAISTERGSYPWQVAWLPDGFVDQPQEPGRSASNQRVYSDGLAAFSLFVNAVEDPTLREGVHRLGVSTAAVSIVSAGERRWQVVGIGELPPDMLQRIVQSVHIEP</sequence>
<dbReference type="RefSeq" id="WP_229755480.1">
    <property type="nucleotide sequence ID" value="NZ_BMHM01000002.1"/>
</dbReference>
<feature type="domain" description="MucB/RseB C-terminal" evidence="6">
    <location>
        <begin position="211"/>
        <end position="302"/>
    </location>
</feature>
<dbReference type="InterPro" id="IPR005588">
    <property type="entry name" value="MucB_RseB"/>
</dbReference>
<dbReference type="Gene3D" id="3.30.200.100">
    <property type="entry name" value="MucB/RseB, C-terminal domain"/>
    <property type="match status" value="1"/>
</dbReference>
<dbReference type="Gene3D" id="2.50.20.10">
    <property type="entry name" value="Lipoprotein localisation LolA/LolB/LppX"/>
    <property type="match status" value="1"/>
</dbReference>
<keyword evidence="8" id="KW-1185">Reference proteome</keyword>
<evidence type="ECO:0000256" key="2">
    <source>
        <dbReference type="ARBA" id="ARBA00008150"/>
    </source>
</evidence>
<dbReference type="InterPro" id="IPR038484">
    <property type="entry name" value="MucB/RseB_C_sf"/>
</dbReference>
<evidence type="ECO:0000256" key="3">
    <source>
        <dbReference type="ARBA" id="ARBA00022729"/>
    </source>
</evidence>
<reference evidence="8" key="1">
    <citation type="journal article" date="2019" name="Int. J. Syst. Evol. Microbiol.">
        <title>The Global Catalogue of Microorganisms (GCM) 10K type strain sequencing project: providing services to taxonomists for standard genome sequencing and annotation.</title>
        <authorList>
            <consortium name="The Broad Institute Genomics Platform"/>
            <consortium name="The Broad Institute Genome Sequencing Center for Infectious Disease"/>
            <person name="Wu L."/>
            <person name="Ma J."/>
        </authorList>
    </citation>
    <scope>NUCLEOTIDE SEQUENCE [LARGE SCALE GENOMIC DNA]</scope>
    <source>
        <strain evidence="8">CGMCC 1.15122</strain>
    </source>
</reference>
<feature type="domain" description="MucB/RseB N-terminal" evidence="5">
    <location>
        <begin position="37"/>
        <end position="194"/>
    </location>
</feature>
<dbReference type="Pfam" id="PF17188">
    <property type="entry name" value="MucB_RseB_C"/>
    <property type="match status" value="1"/>
</dbReference>
<evidence type="ECO:0000313" key="7">
    <source>
        <dbReference type="EMBL" id="GGC82384.1"/>
    </source>
</evidence>
<dbReference type="InterPro" id="IPR033434">
    <property type="entry name" value="MucB/RseB_N"/>
</dbReference>
<name>A0ABQ1NRY5_9GAMM</name>
<evidence type="ECO:0000313" key="8">
    <source>
        <dbReference type="Proteomes" id="UP000597301"/>
    </source>
</evidence>
<evidence type="ECO:0000259" key="6">
    <source>
        <dbReference type="Pfam" id="PF17188"/>
    </source>
</evidence>
<keyword evidence="4" id="KW-0574">Periplasm</keyword>
<evidence type="ECO:0000256" key="1">
    <source>
        <dbReference type="ARBA" id="ARBA00004418"/>
    </source>
</evidence>
<accession>A0ABQ1NRY5</accession>
<dbReference type="PANTHER" id="PTHR38782:SF1">
    <property type="entry name" value="SIGMA-E FACTOR REGULATORY PROTEIN RSEB"/>
    <property type="match status" value="1"/>
</dbReference>
<comment type="similarity">
    <text evidence="2">Belongs to the RseB family.</text>
</comment>
<proteinExistence type="inferred from homology"/>
<dbReference type="EMBL" id="BMHM01000002">
    <property type="protein sequence ID" value="GGC82384.1"/>
    <property type="molecule type" value="Genomic_DNA"/>
</dbReference>
<dbReference type="InterPro" id="IPR033436">
    <property type="entry name" value="MucB/RseB_C"/>
</dbReference>
<organism evidence="7 8">
    <name type="scientific">Vreelandella lutescens</name>
    <dbReference type="NCBI Taxonomy" id="1602943"/>
    <lineage>
        <taxon>Bacteria</taxon>
        <taxon>Pseudomonadati</taxon>
        <taxon>Pseudomonadota</taxon>
        <taxon>Gammaproteobacteria</taxon>
        <taxon>Oceanospirillales</taxon>
        <taxon>Halomonadaceae</taxon>
        <taxon>Vreelandella</taxon>
    </lineage>
</organism>
<protein>
    <submittedName>
        <fullName evidence="7">Sigma factor AlgU regulatory protein MucB</fullName>
    </submittedName>
</protein>
<gene>
    <name evidence="7" type="ORF">GCM10011382_10640</name>
</gene>
<dbReference type="CDD" id="cd16327">
    <property type="entry name" value="RseB"/>
    <property type="match status" value="1"/>
</dbReference>
<keyword evidence="3" id="KW-0732">Signal</keyword>
<dbReference type="Proteomes" id="UP000597301">
    <property type="component" value="Unassembled WGS sequence"/>
</dbReference>
<comment type="caution">
    <text evidence="7">The sequence shown here is derived from an EMBL/GenBank/DDBJ whole genome shotgun (WGS) entry which is preliminary data.</text>
</comment>
<evidence type="ECO:0000256" key="4">
    <source>
        <dbReference type="ARBA" id="ARBA00022764"/>
    </source>
</evidence>
<dbReference type="PANTHER" id="PTHR38782">
    <property type="match status" value="1"/>
</dbReference>